<dbReference type="GO" id="GO:0008483">
    <property type="term" value="F:transaminase activity"/>
    <property type="evidence" value="ECO:0007669"/>
    <property type="project" value="UniProtKB-KW"/>
</dbReference>
<evidence type="ECO:0000256" key="3">
    <source>
        <dbReference type="RuleBase" id="RU004508"/>
    </source>
</evidence>
<dbReference type="EMBL" id="JBHSZH010000005">
    <property type="protein sequence ID" value="MFC7082331.1"/>
    <property type="molecule type" value="Genomic_DNA"/>
</dbReference>
<proteinExistence type="inferred from homology"/>
<dbReference type="SUPFAM" id="SSF53383">
    <property type="entry name" value="PLP-dependent transferases"/>
    <property type="match status" value="1"/>
</dbReference>
<dbReference type="CDD" id="cd00616">
    <property type="entry name" value="AHBA_syn"/>
    <property type="match status" value="1"/>
</dbReference>
<protein>
    <submittedName>
        <fullName evidence="4">DegT/DnrJ/EryC1/StrS family aminotransferase</fullName>
    </submittedName>
</protein>
<dbReference type="InterPro" id="IPR015421">
    <property type="entry name" value="PyrdxlP-dep_Trfase_major"/>
</dbReference>
<dbReference type="PIRSF" id="PIRSF000390">
    <property type="entry name" value="PLP_StrS"/>
    <property type="match status" value="1"/>
</dbReference>
<evidence type="ECO:0000256" key="2">
    <source>
        <dbReference type="ARBA" id="ARBA00037999"/>
    </source>
</evidence>
<keyword evidence="1 3" id="KW-0663">Pyridoxal phosphate</keyword>
<dbReference type="GeneID" id="79304252"/>
<dbReference type="InterPro" id="IPR015424">
    <property type="entry name" value="PyrdxlP-dep_Trfase"/>
</dbReference>
<dbReference type="GO" id="GO:0030170">
    <property type="term" value="F:pyridoxal phosphate binding"/>
    <property type="evidence" value="ECO:0007669"/>
    <property type="project" value="UniProtKB-ARBA"/>
</dbReference>
<dbReference type="PANTHER" id="PTHR30244">
    <property type="entry name" value="TRANSAMINASE"/>
    <property type="match status" value="1"/>
</dbReference>
<sequence length="364" mass="40299">MPTVPFLDFSREYDEIGSEMLAAAETVLSSGDYILGNQVEAFERDFAEYVDADHGIGVNSGSDALNLALDAVDIEAGDEVILPAHTFVSTADAVVHNGGIPVFVDIDPETYTIDPSSVERNLTEDTAAIIAVHLYGQPADMDPLLELAREHDLAIVEDASQAHGATYKNRPVGDIGDVGCFSLYPTKNLGAYGDAGIAVTSDDELAEYLRMAREYGSPRKYRYEFVGSNSRLDEFQAAFLDEKLEYLDEFNQRRRDCAAQYDSLLESVVTPTVADDVSHVYHLYVVQTPHRDALREHLSESGVQTLIHYPTPIHQQPAYEDIGRTGDLSVTERTADRILSLPMHPWCRSDEIEYIAALIEEFEA</sequence>
<reference evidence="4 5" key="1">
    <citation type="journal article" date="2019" name="Int. J. Syst. Evol. Microbiol.">
        <title>The Global Catalogue of Microorganisms (GCM) 10K type strain sequencing project: providing services to taxonomists for standard genome sequencing and annotation.</title>
        <authorList>
            <consortium name="The Broad Institute Genomics Platform"/>
            <consortium name="The Broad Institute Genome Sequencing Center for Infectious Disease"/>
            <person name="Wu L."/>
            <person name="Ma J."/>
        </authorList>
    </citation>
    <scope>NUCLEOTIDE SEQUENCE [LARGE SCALE GENOMIC DNA]</scope>
    <source>
        <strain evidence="4 5">DT72</strain>
    </source>
</reference>
<dbReference type="PANTHER" id="PTHR30244:SF36">
    <property type="entry name" value="3-OXO-GLUCOSE-6-PHOSPHATE:GLUTAMATE AMINOTRANSFERASE"/>
    <property type="match status" value="1"/>
</dbReference>
<dbReference type="FunFam" id="3.40.640.10:FF:000089">
    <property type="entry name" value="Aminotransferase, DegT/DnrJ/EryC1/StrS family"/>
    <property type="match status" value="1"/>
</dbReference>
<evidence type="ECO:0000313" key="5">
    <source>
        <dbReference type="Proteomes" id="UP001596407"/>
    </source>
</evidence>
<keyword evidence="4" id="KW-0808">Transferase</keyword>
<dbReference type="Pfam" id="PF01041">
    <property type="entry name" value="DegT_DnrJ_EryC1"/>
    <property type="match status" value="1"/>
</dbReference>
<dbReference type="InterPro" id="IPR000653">
    <property type="entry name" value="DegT/StrS_aminotransferase"/>
</dbReference>
<dbReference type="Proteomes" id="UP001596407">
    <property type="component" value="Unassembled WGS sequence"/>
</dbReference>
<evidence type="ECO:0000256" key="1">
    <source>
        <dbReference type="ARBA" id="ARBA00022898"/>
    </source>
</evidence>
<dbReference type="AlphaFoldDB" id="A0ABD5WP80"/>
<dbReference type="Gene3D" id="3.90.1150.10">
    <property type="entry name" value="Aspartate Aminotransferase, domain 1"/>
    <property type="match status" value="1"/>
</dbReference>
<organism evidence="4 5">
    <name type="scientific">Halorussus caseinilyticus</name>
    <dbReference type="NCBI Taxonomy" id="3034025"/>
    <lineage>
        <taxon>Archaea</taxon>
        <taxon>Methanobacteriati</taxon>
        <taxon>Methanobacteriota</taxon>
        <taxon>Stenosarchaea group</taxon>
        <taxon>Halobacteria</taxon>
        <taxon>Halobacteriales</taxon>
        <taxon>Haladaptataceae</taxon>
        <taxon>Halorussus</taxon>
    </lineage>
</organism>
<comment type="caution">
    <text evidence="4">The sequence shown here is derived from an EMBL/GenBank/DDBJ whole genome shotgun (WGS) entry which is preliminary data.</text>
</comment>
<dbReference type="RefSeq" id="WP_276279674.1">
    <property type="nucleotide sequence ID" value="NZ_CP119809.1"/>
</dbReference>
<accession>A0ABD5WP80</accession>
<gene>
    <name evidence="4" type="ORF">ACFQJ6_21840</name>
</gene>
<dbReference type="Gene3D" id="3.40.640.10">
    <property type="entry name" value="Type I PLP-dependent aspartate aminotransferase-like (Major domain)"/>
    <property type="match status" value="1"/>
</dbReference>
<dbReference type="InterPro" id="IPR015422">
    <property type="entry name" value="PyrdxlP-dep_Trfase_small"/>
</dbReference>
<name>A0ABD5WP80_9EURY</name>
<evidence type="ECO:0000313" key="4">
    <source>
        <dbReference type="EMBL" id="MFC7082331.1"/>
    </source>
</evidence>
<comment type="similarity">
    <text evidence="2 3">Belongs to the DegT/DnrJ/EryC1 family.</text>
</comment>
<keyword evidence="5" id="KW-1185">Reference proteome</keyword>
<keyword evidence="4" id="KW-0032">Aminotransferase</keyword>